<reference evidence="3" key="1">
    <citation type="journal article" date="2014" name="Front. Microbiol.">
        <title>High frequency of phylogenetically diverse reductive dehalogenase-homologous genes in deep subseafloor sedimentary metagenomes.</title>
        <authorList>
            <person name="Kawai M."/>
            <person name="Futagami T."/>
            <person name="Toyoda A."/>
            <person name="Takaki Y."/>
            <person name="Nishi S."/>
            <person name="Hori S."/>
            <person name="Arai W."/>
            <person name="Tsubouchi T."/>
            <person name="Morono Y."/>
            <person name="Uchiyama I."/>
            <person name="Ito T."/>
            <person name="Fujiyama A."/>
            <person name="Inagaki F."/>
            <person name="Takami H."/>
        </authorList>
    </citation>
    <scope>NUCLEOTIDE SEQUENCE</scope>
    <source>
        <strain evidence="3">Expedition CK06-06</strain>
    </source>
</reference>
<dbReference type="GO" id="GO:0016887">
    <property type="term" value="F:ATP hydrolysis activity"/>
    <property type="evidence" value="ECO:0007669"/>
    <property type="project" value="InterPro"/>
</dbReference>
<dbReference type="EMBL" id="BARS01006194">
    <property type="protein sequence ID" value="GAF84218.1"/>
    <property type="molecule type" value="Genomic_DNA"/>
</dbReference>
<proteinExistence type="predicted"/>
<name>X0SSS3_9ZZZZ</name>
<organism evidence="3">
    <name type="scientific">marine sediment metagenome</name>
    <dbReference type="NCBI Taxonomy" id="412755"/>
    <lineage>
        <taxon>unclassified sequences</taxon>
        <taxon>metagenomes</taxon>
        <taxon>ecological metagenomes</taxon>
    </lineage>
</organism>
<dbReference type="GO" id="GO:0005524">
    <property type="term" value="F:ATP binding"/>
    <property type="evidence" value="ECO:0007669"/>
    <property type="project" value="InterPro"/>
</dbReference>
<dbReference type="PANTHER" id="PTHR42781:SF4">
    <property type="entry name" value="SPERMIDINE_PUTRESCINE IMPORT ATP-BINDING PROTEIN POTA"/>
    <property type="match status" value="1"/>
</dbReference>
<sequence length="124" mass="13969">MILRLENLTKQFGDLVAVNDLSLTIDEGEIISLLGPSGCGKTTTLNMIAGFERPTEGKIHFDGRFMNDVHPKERNVGMVFQEYAIFTTMTVFQNISFGLRVRGELKKHEIRAEVEKIAKVLNID</sequence>
<evidence type="ECO:0000256" key="1">
    <source>
        <dbReference type="ARBA" id="ARBA00022448"/>
    </source>
</evidence>
<dbReference type="SUPFAM" id="SSF52540">
    <property type="entry name" value="P-loop containing nucleoside triphosphate hydrolases"/>
    <property type="match status" value="1"/>
</dbReference>
<feature type="non-terminal residue" evidence="3">
    <location>
        <position position="124"/>
    </location>
</feature>
<dbReference type="PANTHER" id="PTHR42781">
    <property type="entry name" value="SPERMIDINE/PUTRESCINE IMPORT ATP-BINDING PROTEIN POTA"/>
    <property type="match status" value="1"/>
</dbReference>
<dbReference type="Pfam" id="PF00005">
    <property type="entry name" value="ABC_tran"/>
    <property type="match status" value="1"/>
</dbReference>
<evidence type="ECO:0000313" key="3">
    <source>
        <dbReference type="EMBL" id="GAF84218.1"/>
    </source>
</evidence>
<dbReference type="InterPro" id="IPR027417">
    <property type="entry name" value="P-loop_NTPase"/>
</dbReference>
<dbReference type="Gene3D" id="3.40.50.300">
    <property type="entry name" value="P-loop containing nucleotide triphosphate hydrolases"/>
    <property type="match status" value="1"/>
</dbReference>
<keyword evidence="1" id="KW-0813">Transport</keyword>
<feature type="domain" description="ABC transporter" evidence="2">
    <location>
        <begin position="18"/>
        <end position="122"/>
    </location>
</feature>
<dbReference type="AlphaFoldDB" id="X0SSS3"/>
<comment type="caution">
    <text evidence="3">The sequence shown here is derived from an EMBL/GenBank/DDBJ whole genome shotgun (WGS) entry which is preliminary data.</text>
</comment>
<gene>
    <name evidence="3" type="ORF">S01H1_12106</name>
</gene>
<accession>X0SSS3</accession>
<protein>
    <recommendedName>
        <fullName evidence="2">ABC transporter domain-containing protein</fullName>
    </recommendedName>
</protein>
<evidence type="ECO:0000259" key="2">
    <source>
        <dbReference type="Pfam" id="PF00005"/>
    </source>
</evidence>
<dbReference type="InterPro" id="IPR003439">
    <property type="entry name" value="ABC_transporter-like_ATP-bd"/>
</dbReference>
<dbReference type="InterPro" id="IPR050093">
    <property type="entry name" value="ABC_SmlMolc_Importer"/>
</dbReference>